<evidence type="ECO:0000256" key="1">
    <source>
        <dbReference type="ARBA" id="ARBA00001954"/>
    </source>
</evidence>
<evidence type="ECO:0000313" key="7">
    <source>
        <dbReference type="EMBL" id="KDQ56933.1"/>
    </source>
</evidence>
<dbReference type="HOGENOM" id="CLU_039070_4_2_1"/>
<evidence type="ECO:0000256" key="4">
    <source>
        <dbReference type="ARBA" id="ARBA00023002"/>
    </source>
</evidence>
<evidence type="ECO:0000259" key="6">
    <source>
        <dbReference type="Pfam" id="PF12851"/>
    </source>
</evidence>
<keyword evidence="8" id="KW-1185">Reference proteome</keyword>
<organism evidence="7 8">
    <name type="scientific">Jaapia argillacea MUCL 33604</name>
    <dbReference type="NCBI Taxonomy" id="933084"/>
    <lineage>
        <taxon>Eukaryota</taxon>
        <taxon>Fungi</taxon>
        <taxon>Dikarya</taxon>
        <taxon>Basidiomycota</taxon>
        <taxon>Agaricomycotina</taxon>
        <taxon>Agaricomycetes</taxon>
        <taxon>Agaricomycetidae</taxon>
        <taxon>Jaapiales</taxon>
        <taxon>Jaapiaceae</taxon>
        <taxon>Jaapia</taxon>
    </lineage>
</organism>
<dbReference type="Pfam" id="PF12851">
    <property type="entry name" value="Tet_JBP"/>
    <property type="match status" value="1"/>
</dbReference>
<evidence type="ECO:0000313" key="8">
    <source>
        <dbReference type="Proteomes" id="UP000027265"/>
    </source>
</evidence>
<keyword evidence="4" id="KW-0560">Oxidoreductase</keyword>
<keyword evidence="3" id="KW-0223">Dioxygenase</keyword>
<evidence type="ECO:0000256" key="3">
    <source>
        <dbReference type="ARBA" id="ARBA00022964"/>
    </source>
</evidence>
<protein>
    <recommendedName>
        <fullName evidence="6">2OGFeDO JBP1/TET oxygenase domain-containing protein</fullName>
    </recommendedName>
</protein>
<keyword evidence="5" id="KW-0408">Iron</keyword>
<evidence type="ECO:0000256" key="5">
    <source>
        <dbReference type="ARBA" id="ARBA00023004"/>
    </source>
</evidence>
<dbReference type="Gene3D" id="3.60.130.30">
    <property type="match status" value="1"/>
</dbReference>
<gene>
    <name evidence="7" type="ORF">JAAARDRAFT_194130</name>
</gene>
<dbReference type="STRING" id="933084.A0A067PQ50"/>
<comment type="cofactor">
    <cofactor evidence="1">
        <name>Fe(2+)</name>
        <dbReference type="ChEBI" id="CHEBI:29033"/>
    </cofactor>
</comment>
<keyword evidence="2" id="KW-0479">Metal-binding</keyword>
<dbReference type="OrthoDB" id="2660627at2759"/>
<proteinExistence type="predicted"/>
<reference evidence="8" key="1">
    <citation type="journal article" date="2014" name="Proc. Natl. Acad. Sci. U.S.A.">
        <title>Extensive sampling of basidiomycete genomes demonstrates inadequacy of the white-rot/brown-rot paradigm for wood decay fungi.</title>
        <authorList>
            <person name="Riley R."/>
            <person name="Salamov A.A."/>
            <person name="Brown D.W."/>
            <person name="Nagy L.G."/>
            <person name="Floudas D."/>
            <person name="Held B.W."/>
            <person name="Levasseur A."/>
            <person name="Lombard V."/>
            <person name="Morin E."/>
            <person name="Otillar R."/>
            <person name="Lindquist E.A."/>
            <person name="Sun H."/>
            <person name="LaButti K.M."/>
            <person name="Schmutz J."/>
            <person name="Jabbour D."/>
            <person name="Luo H."/>
            <person name="Baker S.E."/>
            <person name="Pisabarro A.G."/>
            <person name="Walton J.D."/>
            <person name="Blanchette R.A."/>
            <person name="Henrissat B."/>
            <person name="Martin F."/>
            <person name="Cullen D."/>
            <person name="Hibbett D.S."/>
            <person name="Grigoriev I.V."/>
        </authorList>
    </citation>
    <scope>NUCLEOTIDE SEQUENCE [LARGE SCALE GENOMIC DNA]</scope>
    <source>
        <strain evidence="8">MUCL 33604</strain>
    </source>
</reference>
<dbReference type="GO" id="GO:0051213">
    <property type="term" value="F:dioxygenase activity"/>
    <property type="evidence" value="ECO:0007669"/>
    <property type="project" value="UniProtKB-KW"/>
</dbReference>
<sequence length="376" mass="41951">MTLPNLNHFHSVMAFEAQVAQYLYCLFLCKLEPESSLYPALLALPASIIGECQWMASVIYEAFTHPISFRWSSHEYALDLGKQTGMNCKKEEEMEALFPPLFTGDLPICKDPFVIVDSTGMVLMWQLPSLLCWSRQMAMFCAALSLNPLMRTSGKPQVPGKCGSWRNDPAYFKAPSGQYKVTPGVLNFSPAWFQLGHQGPASSLGVSATLNAKARLLGTDQWLNDTIHSTAIVNAILRVIHPRLYAYGRRGREALLADGMDMNWLSIYTGAAVISNRETPVHRDTQCWVGWYDLLVSAGPYRYAEMVLPSIGIRTPDLPGTLSALSGHTLPHGVSEADGERVCYAFFMRHKVSQRLGLRLAEPMMADHYLRARRSV</sequence>
<accession>A0A067PQ50</accession>
<dbReference type="EMBL" id="KL197720">
    <property type="protein sequence ID" value="KDQ56933.1"/>
    <property type="molecule type" value="Genomic_DNA"/>
</dbReference>
<evidence type="ECO:0000256" key="2">
    <source>
        <dbReference type="ARBA" id="ARBA00022723"/>
    </source>
</evidence>
<dbReference type="InterPro" id="IPR024779">
    <property type="entry name" value="2OGFeDO_JBP1/TET_oxygenase_dom"/>
</dbReference>
<dbReference type="GO" id="GO:0046872">
    <property type="term" value="F:metal ion binding"/>
    <property type="evidence" value="ECO:0007669"/>
    <property type="project" value="UniProtKB-KW"/>
</dbReference>
<dbReference type="AlphaFoldDB" id="A0A067PQ50"/>
<feature type="domain" description="2OGFeDO JBP1/TET oxygenase" evidence="6">
    <location>
        <begin position="228"/>
        <end position="349"/>
    </location>
</feature>
<dbReference type="InParanoid" id="A0A067PQ50"/>
<name>A0A067PQ50_9AGAM</name>
<dbReference type="Proteomes" id="UP000027265">
    <property type="component" value="Unassembled WGS sequence"/>
</dbReference>